<reference evidence="1 2" key="1">
    <citation type="journal article" date="2024" name="G3 (Bethesda)">
        <title>Genome assembly of Hibiscus sabdariffa L. provides insights into metabolisms of medicinal natural products.</title>
        <authorList>
            <person name="Kim T."/>
        </authorList>
    </citation>
    <scope>NUCLEOTIDE SEQUENCE [LARGE SCALE GENOMIC DNA]</scope>
    <source>
        <strain evidence="1">TK-2024</strain>
        <tissue evidence="1">Old leaves</tissue>
    </source>
</reference>
<dbReference type="Proteomes" id="UP001472677">
    <property type="component" value="Unassembled WGS sequence"/>
</dbReference>
<accession>A0ABR2DKT6</accession>
<organism evidence="1 2">
    <name type="scientific">Hibiscus sabdariffa</name>
    <name type="common">roselle</name>
    <dbReference type="NCBI Taxonomy" id="183260"/>
    <lineage>
        <taxon>Eukaryota</taxon>
        <taxon>Viridiplantae</taxon>
        <taxon>Streptophyta</taxon>
        <taxon>Embryophyta</taxon>
        <taxon>Tracheophyta</taxon>
        <taxon>Spermatophyta</taxon>
        <taxon>Magnoliopsida</taxon>
        <taxon>eudicotyledons</taxon>
        <taxon>Gunneridae</taxon>
        <taxon>Pentapetalae</taxon>
        <taxon>rosids</taxon>
        <taxon>malvids</taxon>
        <taxon>Malvales</taxon>
        <taxon>Malvaceae</taxon>
        <taxon>Malvoideae</taxon>
        <taxon>Hibiscus</taxon>
    </lineage>
</organism>
<protein>
    <submittedName>
        <fullName evidence="1">Uncharacterized protein</fullName>
    </submittedName>
</protein>
<dbReference type="EMBL" id="JBBPBM010000024">
    <property type="protein sequence ID" value="KAK8542038.1"/>
    <property type="molecule type" value="Genomic_DNA"/>
</dbReference>
<keyword evidence="2" id="KW-1185">Reference proteome</keyword>
<name>A0ABR2DKT6_9ROSI</name>
<comment type="caution">
    <text evidence="1">The sequence shown here is derived from an EMBL/GenBank/DDBJ whole genome shotgun (WGS) entry which is preliminary data.</text>
</comment>
<proteinExistence type="predicted"/>
<evidence type="ECO:0000313" key="1">
    <source>
        <dbReference type="EMBL" id="KAK8542038.1"/>
    </source>
</evidence>
<evidence type="ECO:0000313" key="2">
    <source>
        <dbReference type="Proteomes" id="UP001472677"/>
    </source>
</evidence>
<gene>
    <name evidence="1" type="ORF">V6N12_014648</name>
</gene>
<sequence length="86" mass="9549">MALSGKLFKELEKYHGNQNASSRVDRNEVDVQSNQVKATADLSALYAPTSMGEVCKKNKPEIRCTIGDLEDSLRHVSVKPNLCDRV</sequence>